<dbReference type="SUPFAM" id="SSF63829">
    <property type="entry name" value="Calcium-dependent phosphotriesterase"/>
    <property type="match status" value="3"/>
</dbReference>
<keyword evidence="5" id="KW-0732">Signal</keyword>
<keyword evidence="4" id="KW-0812">Transmembrane</keyword>
<dbReference type="PANTHER" id="PTHR43547:SF2">
    <property type="entry name" value="HYBRID SIGNAL TRANSDUCTION HISTIDINE KINASE C"/>
    <property type="match status" value="1"/>
</dbReference>
<dbReference type="InterPro" id="IPR005467">
    <property type="entry name" value="His_kinase_dom"/>
</dbReference>
<evidence type="ECO:0000256" key="1">
    <source>
        <dbReference type="ARBA" id="ARBA00000085"/>
    </source>
</evidence>
<dbReference type="SMART" id="SM00388">
    <property type="entry name" value="HisKA"/>
    <property type="match status" value="1"/>
</dbReference>
<dbReference type="CDD" id="cd00075">
    <property type="entry name" value="HATPase"/>
    <property type="match status" value="1"/>
</dbReference>
<dbReference type="Gene3D" id="1.10.287.130">
    <property type="match status" value="1"/>
</dbReference>
<dbReference type="STRING" id="1220578.FPE01S_01_05690"/>
<dbReference type="FunFam" id="2.60.40.10:FF:000791">
    <property type="entry name" value="Two-component system sensor histidine kinase/response regulator"/>
    <property type="match status" value="1"/>
</dbReference>
<dbReference type="SMART" id="SM00387">
    <property type="entry name" value="HATPase_c"/>
    <property type="match status" value="1"/>
</dbReference>
<organism evidence="7 8">
    <name type="scientific">Flavihumibacter petaseus NBRC 106054</name>
    <dbReference type="NCBI Taxonomy" id="1220578"/>
    <lineage>
        <taxon>Bacteria</taxon>
        <taxon>Pseudomonadati</taxon>
        <taxon>Bacteroidota</taxon>
        <taxon>Chitinophagia</taxon>
        <taxon>Chitinophagales</taxon>
        <taxon>Chitinophagaceae</taxon>
        <taxon>Flavihumibacter</taxon>
    </lineage>
</organism>
<protein>
    <recommendedName>
        <fullName evidence="2">histidine kinase</fullName>
        <ecNumber evidence="2">2.7.13.3</ecNumber>
    </recommendedName>
</protein>
<dbReference type="PRINTS" id="PR00344">
    <property type="entry name" value="BCTRLSENSOR"/>
</dbReference>
<keyword evidence="4" id="KW-1133">Transmembrane helix</keyword>
<dbReference type="CDD" id="cd00082">
    <property type="entry name" value="HisKA"/>
    <property type="match status" value="1"/>
</dbReference>
<dbReference type="GO" id="GO:0000155">
    <property type="term" value="F:phosphorelay sensor kinase activity"/>
    <property type="evidence" value="ECO:0007669"/>
    <property type="project" value="InterPro"/>
</dbReference>
<keyword evidence="7" id="KW-0418">Kinase</keyword>
<dbReference type="SUPFAM" id="SSF47384">
    <property type="entry name" value="Homodimeric domain of signal transducing histidine kinase"/>
    <property type="match status" value="1"/>
</dbReference>
<evidence type="ECO:0000256" key="2">
    <source>
        <dbReference type="ARBA" id="ARBA00012438"/>
    </source>
</evidence>
<comment type="caution">
    <text evidence="7">The sequence shown here is derived from an EMBL/GenBank/DDBJ whole genome shotgun (WGS) entry which is preliminary data.</text>
</comment>
<evidence type="ECO:0000256" key="5">
    <source>
        <dbReference type="SAM" id="SignalP"/>
    </source>
</evidence>
<dbReference type="AlphaFoldDB" id="A0A0E9MWR2"/>
<dbReference type="InterPro" id="IPR036097">
    <property type="entry name" value="HisK_dim/P_sf"/>
</dbReference>
<keyword evidence="8" id="KW-1185">Reference proteome</keyword>
<name>A0A0E9MWR2_9BACT</name>
<reference evidence="7 8" key="1">
    <citation type="submission" date="2015-04" db="EMBL/GenBank/DDBJ databases">
        <title>Whole genome shotgun sequence of Flavihumibacter petaseus NBRC 106054.</title>
        <authorList>
            <person name="Miyazawa S."/>
            <person name="Hosoyama A."/>
            <person name="Hashimoto M."/>
            <person name="Noguchi M."/>
            <person name="Tsuchikane K."/>
            <person name="Ohji S."/>
            <person name="Yamazoe A."/>
            <person name="Ichikawa N."/>
            <person name="Kimura A."/>
            <person name="Fujita N."/>
        </authorList>
    </citation>
    <scope>NUCLEOTIDE SEQUENCE [LARGE SCALE GENOMIC DNA]</scope>
    <source>
        <strain evidence="7 8">NBRC 106054</strain>
    </source>
</reference>
<dbReference type="EC" id="2.7.13.3" evidence="2"/>
<keyword evidence="7" id="KW-0808">Transferase</keyword>
<dbReference type="InterPro" id="IPR003661">
    <property type="entry name" value="HisK_dim/P_dom"/>
</dbReference>
<dbReference type="Pfam" id="PF00512">
    <property type="entry name" value="HisKA"/>
    <property type="match status" value="1"/>
</dbReference>
<evidence type="ECO:0000259" key="6">
    <source>
        <dbReference type="PROSITE" id="PS50109"/>
    </source>
</evidence>
<evidence type="ECO:0000313" key="8">
    <source>
        <dbReference type="Proteomes" id="UP000033121"/>
    </source>
</evidence>
<dbReference type="PANTHER" id="PTHR43547">
    <property type="entry name" value="TWO-COMPONENT HISTIDINE KINASE"/>
    <property type="match status" value="1"/>
</dbReference>
<dbReference type="Pfam" id="PF02518">
    <property type="entry name" value="HATPase_c"/>
    <property type="match status" value="1"/>
</dbReference>
<evidence type="ECO:0000256" key="3">
    <source>
        <dbReference type="ARBA" id="ARBA00022553"/>
    </source>
</evidence>
<feature type="domain" description="Histidine kinase" evidence="6">
    <location>
        <begin position="824"/>
        <end position="1041"/>
    </location>
</feature>
<dbReference type="InterPro" id="IPR013783">
    <property type="entry name" value="Ig-like_fold"/>
</dbReference>
<feature type="signal peptide" evidence="5">
    <location>
        <begin position="1"/>
        <end position="25"/>
    </location>
</feature>
<gene>
    <name evidence="7" type="ORF">FPE01S_01_05690</name>
</gene>
<sequence>MLHLRGYFRLLLAITCCLTVANGFAQPYYFRHYQTENGLTNNTVFCSTQSNNGFIWFGTKEGLNRFDGYRFKKIRHATIAPENAHAEFVLSIFNDAKTGNLWVGSSLGLFLYDEKEEILKPVVDSLRDVNAIQVDQQGRIWFVSIFSLHCYNPRQKTCIGFEGEQFPPTTSLSLMPSGDLLASSIFGEVYRFTPGTSTHRAYNMFNRSAPSVSVWVHRVTAVNDTLALVGTSNQGLKRLNLRTGNYDDVFSRNADMTTIYVRDIMRNAADEYWFATESGIFILNTTTNQLTNLKKKFLDPYSLSDNAVYTLCKDREGGIWAGTFFGGVNYHPKPFTFFEKYFPDNSAASISGSAVREICEDKNHAIWIGTEDFGLNKLDPATGRITKYSPNGEPGSISYSNIHGLMPDGNDLWIGTFEHGIDRMDIRTGKVFRHYAAGTGPNTLKSNFGLSFLKSSSNNIYVATSNGVFWYVPAIDNFSRPPGAPEYGFMATLLEDHQGIIWIGSHNDGLYAYDPVNRITTVYKHAKDNPNTLSSNIINALYEDGKHQLWIATDGGGLCKLDASRKQFTSYTTSNGMPSNYTFKILEDKTGQFWISTSRGLVNMNPDNNTMRVYTKENGLLNDQFNYSSGYLQSDGNMYFGSIKGMIRFNPSGFFRNTYQPNLFITGLQVQNKEVAISRDSSYLKASILYTDKITLPYNRSSFSLDFAALSFTSPELTEYSYKMDGLDQDWTYLKANRKAYFTNLAPGNYSFRLKAAVSGQWVKNERVLKVEVLPPWWDTIWARMLYVAIAVSIIYYIIQSYHRRTQIRKEKEIYEAKIDFFTNVAHEIKTPLTLIKGPIDNLKDYLDIYPDIREDLLMMDRNTNRLVTLVTQILDFRKTESKGFRLEFARENISTILEDAFLNFQALAKKRELEYKLELPPNDVFALADEEALNKIFSNLLSNATKYAAEKVKVRLLPPGELDFVLQIEILNDGHLIPEDMAERIFEPFFRLRENSRQKGTGIGLSLARSLAELHGGRLFLLHDLTEPMNCFVLQLPLHQNAADKPSIARNTSYQTN</sequence>
<keyword evidence="4" id="KW-0472">Membrane</keyword>
<keyword evidence="3" id="KW-0597">Phosphoprotein</keyword>
<dbReference type="InterPro" id="IPR011110">
    <property type="entry name" value="Reg_prop"/>
</dbReference>
<dbReference type="Pfam" id="PF07494">
    <property type="entry name" value="Reg_prop"/>
    <property type="match status" value="3"/>
</dbReference>
<dbReference type="Gene3D" id="2.60.40.10">
    <property type="entry name" value="Immunoglobulins"/>
    <property type="match status" value="1"/>
</dbReference>
<dbReference type="Proteomes" id="UP000033121">
    <property type="component" value="Unassembled WGS sequence"/>
</dbReference>
<feature type="chain" id="PRO_5002429567" description="histidine kinase" evidence="5">
    <location>
        <begin position="26"/>
        <end position="1058"/>
    </location>
</feature>
<feature type="transmembrane region" description="Helical" evidence="4">
    <location>
        <begin position="781"/>
        <end position="799"/>
    </location>
</feature>
<comment type="catalytic activity">
    <reaction evidence="1">
        <text>ATP + protein L-histidine = ADP + protein N-phospho-L-histidine.</text>
        <dbReference type="EC" id="2.7.13.3"/>
    </reaction>
</comment>
<accession>A0A0E9MWR2</accession>
<proteinExistence type="predicted"/>
<dbReference type="Gene3D" id="3.30.565.10">
    <property type="entry name" value="Histidine kinase-like ATPase, C-terminal domain"/>
    <property type="match status" value="1"/>
</dbReference>
<evidence type="ECO:0000256" key="4">
    <source>
        <dbReference type="SAM" id="Phobius"/>
    </source>
</evidence>
<dbReference type="Pfam" id="PF07495">
    <property type="entry name" value="Y_Y_Y"/>
    <property type="match status" value="1"/>
</dbReference>
<dbReference type="SUPFAM" id="SSF55874">
    <property type="entry name" value="ATPase domain of HSP90 chaperone/DNA topoisomerase II/histidine kinase"/>
    <property type="match status" value="1"/>
</dbReference>
<dbReference type="InterPro" id="IPR036890">
    <property type="entry name" value="HATPase_C_sf"/>
</dbReference>
<dbReference type="InterPro" id="IPR003594">
    <property type="entry name" value="HATPase_dom"/>
</dbReference>
<evidence type="ECO:0000313" key="7">
    <source>
        <dbReference type="EMBL" id="GAO41555.1"/>
    </source>
</evidence>
<dbReference type="InterPro" id="IPR015943">
    <property type="entry name" value="WD40/YVTN_repeat-like_dom_sf"/>
</dbReference>
<dbReference type="InterPro" id="IPR011123">
    <property type="entry name" value="Y_Y_Y"/>
</dbReference>
<dbReference type="Gene3D" id="2.130.10.10">
    <property type="entry name" value="YVTN repeat-like/Quinoprotein amine dehydrogenase"/>
    <property type="match status" value="2"/>
</dbReference>
<dbReference type="InterPro" id="IPR004358">
    <property type="entry name" value="Sig_transdc_His_kin-like_C"/>
</dbReference>
<dbReference type="PROSITE" id="PS50109">
    <property type="entry name" value="HIS_KIN"/>
    <property type="match status" value="1"/>
</dbReference>
<dbReference type="EMBL" id="BBWV01000001">
    <property type="protein sequence ID" value="GAO41555.1"/>
    <property type="molecule type" value="Genomic_DNA"/>
</dbReference>
<dbReference type="FunFam" id="1.10.287.130:FF:000045">
    <property type="entry name" value="Two-component system sensor histidine kinase/response regulator"/>
    <property type="match status" value="1"/>
</dbReference>